<proteinExistence type="predicted"/>
<reference evidence="3" key="1">
    <citation type="submission" date="2016-11" db="UniProtKB">
        <authorList>
            <consortium name="WormBaseParasite"/>
        </authorList>
    </citation>
    <scope>IDENTIFICATION</scope>
</reference>
<dbReference type="Proteomes" id="UP000095280">
    <property type="component" value="Unplaced"/>
</dbReference>
<organism evidence="2 3">
    <name type="scientific">Macrostomum lignano</name>
    <dbReference type="NCBI Taxonomy" id="282301"/>
    <lineage>
        <taxon>Eukaryota</taxon>
        <taxon>Metazoa</taxon>
        <taxon>Spiralia</taxon>
        <taxon>Lophotrochozoa</taxon>
        <taxon>Platyhelminthes</taxon>
        <taxon>Rhabditophora</taxon>
        <taxon>Macrostomorpha</taxon>
        <taxon>Macrostomida</taxon>
        <taxon>Macrostomidae</taxon>
        <taxon>Macrostomum</taxon>
    </lineage>
</organism>
<feature type="compositionally biased region" description="Low complexity" evidence="1">
    <location>
        <begin position="61"/>
        <end position="73"/>
    </location>
</feature>
<name>A0A1I8JPV3_9PLAT</name>
<keyword evidence="2" id="KW-1185">Reference proteome</keyword>
<accession>A0A1I8JPV3</accession>
<protein>
    <submittedName>
        <fullName evidence="3">Uncharacterized protein</fullName>
    </submittedName>
</protein>
<evidence type="ECO:0000313" key="3">
    <source>
        <dbReference type="WBParaSite" id="snap_masked-unitig_29534-processed-gene-0.2-mRNA-1"/>
    </source>
</evidence>
<evidence type="ECO:0000256" key="1">
    <source>
        <dbReference type="SAM" id="MobiDB-lite"/>
    </source>
</evidence>
<sequence>MRTKNSARWQQPVAKVFIWRRQSEAGDVSVPATASMATSSTAATSPTPVKKSDRLAKKRLLGGPLTGPGRSLSCHGPPISRPAKRARTSNSWQSCQSQCQPRFPPPKRWLVPTNLLT</sequence>
<feature type="region of interest" description="Disordered" evidence="1">
    <location>
        <begin position="28"/>
        <end position="99"/>
    </location>
</feature>
<evidence type="ECO:0000313" key="2">
    <source>
        <dbReference type="Proteomes" id="UP000095280"/>
    </source>
</evidence>
<feature type="compositionally biased region" description="Low complexity" evidence="1">
    <location>
        <begin position="89"/>
        <end position="99"/>
    </location>
</feature>
<feature type="compositionally biased region" description="Low complexity" evidence="1">
    <location>
        <begin position="28"/>
        <end position="49"/>
    </location>
</feature>
<dbReference type="AlphaFoldDB" id="A0A1I8JPV3"/>
<dbReference type="WBParaSite" id="snap_masked-unitig_29534-processed-gene-0.2-mRNA-1">
    <property type="protein sequence ID" value="snap_masked-unitig_29534-processed-gene-0.2-mRNA-1"/>
    <property type="gene ID" value="snap_masked-unitig_29534-processed-gene-0.2"/>
</dbReference>